<reference evidence="4" key="1">
    <citation type="submission" date="2021-01" db="UniProtKB">
        <authorList>
            <consortium name="EnsemblPlants"/>
        </authorList>
    </citation>
    <scope>IDENTIFICATION</scope>
</reference>
<dbReference type="OMA" id="CHFIPED"/>
<keyword evidence="2" id="KW-0732">Signal</keyword>
<evidence type="ECO:0000313" key="5">
    <source>
        <dbReference type="Proteomes" id="UP000594263"/>
    </source>
</evidence>
<protein>
    <recommendedName>
        <fullName evidence="3">BURP domain-containing protein</fullName>
    </recommendedName>
</protein>
<dbReference type="Proteomes" id="UP000594263">
    <property type="component" value="Unplaced"/>
</dbReference>
<sequence length="364" mass="38405">MALRLHTVLAVLWLGLVAIQAATPSELYWKSELPNTPIPKAVKDILSPVVEEESTGDQGKGTTVGVGKGGVGVRTGQPGDGTSVGVGKGGVGVRTGSGGRTKVGVGKGGVNVGTPGKKGKPPVGVRVRPGGNPFNYHYAAAQDQLSDDRQTAVFFLEKDLNPDTEMNLLLTKSSNKAAFLPRQVSDSLPFSSVTMSSILSQFSISAESDEAEEVRQTVSECEQAAVKGEEKLCVTSLESMVDFAASKLGKNVRAVSTEVDREAPAQAYTVLKGVNKLSNGKTVVCHKESYPYAVFYCHATSTTRAYVVPLVGADGTRATAAAVCHTDTASWNPKHLAFQVLNVEPGTVPVCHFLPEDHIVWAQN</sequence>
<evidence type="ECO:0000259" key="3">
    <source>
        <dbReference type="PROSITE" id="PS51277"/>
    </source>
</evidence>
<name>A0A7N0UTE0_KALFE</name>
<organism evidence="4 5">
    <name type="scientific">Kalanchoe fedtschenkoi</name>
    <name type="common">Lavender scallops</name>
    <name type="synonym">South American air plant</name>
    <dbReference type="NCBI Taxonomy" id="63787"/>
    <lineage>
        <taxon>Eukaryota</taxon>
        <taxon>Viridiplantae</taxon>
        <taxon>Streptophyta</taxon>
        <taxon>Embryophyta</taxon>
        <taxon>Tracheophyta</taxon>
        <taxon>Spermatophyta</taxon>
        <taxon>Magnoliopsida</taxon>
        <taxon>eudicotyledons</taxon>
        <taxon>Gunneridae</taxon>
        <taxon>Pentapetalae</taxon>
        <taxon>Saxifragales</taxon>
        <taxon>Crassulaceae</taxon>
        <taxon>Kalanchoe</taxon>
    </lineage>
</organism>
<evidence type="ECO:0000256" key="2">
    <source>
        <dbReference type="SAM" id="SignalP"/>
    </source>
</evidence>
<feature type="domain" description="BURP" evidence="3">
    <location>
        <begin position="154"/>
        <end position="364"/>
    </location>
</feature>
<dbReference type="InterPro" id="IPR004873">
    <property type="entry name" value="BURP_dom"/>
</dbReference>
<accession>A0A7N0UTE0</accession>
<dbReference type="InterPro" id="IPR044816">
    <property type="entry name" value="BURP"/>
</dbReference>
<feature type="compositionally biased region" description="Gly residues" evidence="1">
    <location>
        <begin position="58"/>
        <end position="111"/>
    </location>
</feature>
<dbReference type="AlphaFoldDB" id="A0A7N0UTE0"/>
<dbReference type="Gramene" id="Kaladp0081s0291.1.v1.1">
    <property type="protein sequence ID" value="Kaladp0081s0291.1.v1.1"/>
    <property type="gene ID" value="Kaladp0081s0291.v1.1"/>
</dbReference>
<feature type="chain" id="PRO_5029538278" description="BURP domain-containing protein" evidence="2">
    <location>
        <begin position="22"/>
        <end position="364"/>
    </location>
</feature>
<feature type="signal peptide" evidence="2">
    <location>
        <begin position="1"/>
        <end position="21"/>
    </location>
</feature>
<dbReference type="EnsemblPlants" id="Kaladp0081s0291.1.v1.1">
    <property type="protein sequence ID" value="Kaladp0081s0291.1.v1.1"/>
    <property type="gene ID" value="Kaladp0081s0291.v1.1"/>
</dbReference>
<dbReference type="Pfam" id="PF03181">
    <property type="entry name" value="BURP"/>
    <property type="match status" value="1"/>
</dbReference>
<dbReference type="PANTHER" id="PTHR31236">
    <property type="entry name" value="BURP DOMAIN PROTEIN USPL1-LIKE"/>
    <property type="match status" value="1"/>
</dbReference>
<evidence type="ECO:0000256" key="1">
    <source>
        <dbReference type="SAM" id="MobiDB-lite"/>
    </source>
</evidence>
<evidence type="ECO:0000313" key="4">
    <source>
        <dbReference type="EnsemblPlants" id="Kaladp0081s0291.1.v1.1"/>
    </source>
</evidence>
<dbReference type="PANTHER" id="PTHR31236:SF2">
    <property type="entry name" value="BURP DOMAIN PROTEIN RD22"/>
    <property type="match status" value="1"/>
</dbReference>
<dbReference type="SMART" id="SM01045">
    <property type="entry name" value="BURP"/>
    <property type="match status" value="1"/>
</dbReference>
<feature type="region of interest" description="Disordered" evidence="1">
    <location>
        <begin position="51"/>
        <end position="124"/>
    </location>
</feature>
<keyword evidence="5" id="KW-1185">Reference proteome</keyword>
<proteinExistence type="predicted"/>
<dbReference type="PROSITE" id="PS51277">
    <property type="entry name" value="BURP"/>
    <property type="match status" value="1"/>
</dbReference>